<protein>
    <submittedName>
        <fullName evidence="1">Cytotoxic translational repressor of toxin-antitoxin stability system</fullName>
    </submittedName>
</protein>
<keyword evidence="4" id="KW-1185">Reference proteome</keyword>
<evidence type="ECO:0000313" key="4">
    <source>
        <dbReference type="Proteomes" id="UP000069906"/>
    </source>
</evidence>
<dbReference type="Proteomes" id="UP000060390">
    <property type="component" value="Chromosome"/>
</dbReference>
<dbReference type="EMBL" id="CP011564">
    <property type="protein sequence ID" value="ALG80941.1"/>
    <property type="molecule type" value="Genomic_DNA"/>
</dbReference>
<name>A0A0F7PA93_9EURY</name>
<proteinExistence type="predicted"/>
<evidence type="ECO:0000313" key="1">
    <source>
        <dbReference type="EMBL" id="AKH96539.1"/>
    </source>
</evidence>
<organism evidence="1 4">
    <name type="scientific">Halanaeroarchaeum sulfurireducens</name>
    <dbReference type="NCBI Taxonomy" id="1604004"/>
    <lineage>
        <taxon>Archaea</taxon>
        <taxon>Methanobacteriati</taxon>
        <taxon>Methanobacteriota</taxon>
        <taxon>Stenosarchaea group</taxon>
        <taxon>Halobacteria</taxon>
        <taxon>Halobacteriales</taxon>
        <taxon>Halobacteriaceae</taxon>
        <taxon>Halanaeroarchaeum</taxon>
    </lineage>
</organism>
<dbReference type="AlphaFoldDB" id="A0A0F7PA93"/>
<evidence type="ECO:0000313" key="3">
    <source>
        <dbReference type="Proteomes" id="UP000060390"/>
    </source>
</evidence>
<reference evidence="2 3" key="3">
    <citation type="journal article" date="2016" name="Stand. Genomic Sci.">
        <title>Complete genome sequence of 'Halanaeroarchaeum sulfurireducens' M27-SA2, a sulfur-reducing and acetate-oxidizing haloarchaeon from the deep-sea hypersaline anoxic lake Medee.</title>
        <authorList>
            <person name="Messina E."/>
            <person name="Sorokin D.Y."/>
            <person name="Kublanov I.V."/>
            <person name="Toshchakov S."/>
            <person name="Lopatina A."/>
            <person name="Arcadi E."/>
            <person name="Smedile F."/>
            <person name="La Spada G."/>
            <person name="La Cono V."/>
            <person name="Yakimov M.M."/>
        </authorList>
    </citation>
    <scope>NUCLEOTIDE SEQUENCE [LARGE SCALE GENOMIC DNA]</scope>
    <source>
        <strain evidence="2 3">M27-SA2</strain>
    </source>
</reference>
<dbReference type="KEGG" id="hsf:HLASA_0025"/>
<reference evidence="1 4" key="1">
    <citation type="journal article" date="2015" name="ISME J.">
        <title>Elemental sulfur and acetate can support life of a novel strictly anaerobic haloarchaeon.</title>
        <authorList>
            <person name="Sorokin D.Y."/>
            <person name="Kublanov I.V."/>
            <person name="Gavrilov S.N."/>
            <person name="Rojo D."/>
            <person name="Roman P."/>
            <person name="Golyshin P.N."/>
            <person name="Slepak V.Z."/>
            <person name="Smedile F."/>
            <person name="Ferrer M."/>
            <person name="Messina E."/>
            <person name="La Cono V."/>
            <person name="Yakimov M.M."/>
        </authorList>
    </citation>
    <scope>NUCLEOTIDE SEQUENCE [LARGE SCALE GENOMIC DNA]</scope>
    <source>
        <strain evidence="1 4">HSR2</strain>
    </source>
</reference>
<gene>
    <name evidence="2" type="ORF">HLASA_0025</name>
    <name evidence="1" type="ORF">HLASF_0025</name>
</gene>
<dbReference type="EMBL" id="CP008874">
    <property type="protein sequence ID" value="AKH96539.1"/>
    <property type="molecule type" value="Genomic_DNA"/>
</dbReference>
<dbReference type="Proteomes" id="UP000069906">
    <property type="component" value="Chromosome"/>
</dbReference>
<dbReference type="KEGG" id="hsu:HLASF_0025"/>
<reference evidence="3" key="2">
    <citation type="submission" date="2015-05" db="EMBL/GenBank/DDBJ databases">
        <title>Complete genome sequence of Halanaeroarchaeum sulfurireducens type strain M27-SA2, a sulfate-reducer haloarchaeon from marine anoxic lake Medee.</title>
        <authorList>
            <person name="Messina E."/>
            <person name="Kublanov I.V."/>
            <person name="Toshchakov S."/>
            <person name="Arcadi E."/>
            <person name="La Spada G."/>
            <person name="La Cono V."/>
            <person name="Yakimov M.M."/>
        </authorList>
    </citation>
    <scope>NUCLEOTIDE SEQUENCE [LARGE SCALE GENOMIC DNA]</scope>
    <source>
        <strain evidence="3">M27-SA2</strain>
    </source>
</reference>
<dbReference type="HOGENOM" id="CLU_2504836_0_0_2"/>
<sequence length="85" mass="9577">MSSNCVLETGGRLRRANRSCGEREGRVASKLDEIVTVEWSGPLDYLEPLQGPPHEKLRSGPFRLGCRADRHRTNAVPSVDSKTWW</sequence>
<evidence type="ECO:0000313" key="2">
    <source>
        <dbReference type="EMBL" id="ALG80941.1"/>
    </source>
</evidence>
<accession>A0A0F7PA93</accession>